<dbReference type="PROSITE" id="PS51186">
    <property type="entry name" value="GNAT"/>
    <property type="match status" value="1"/>
</dbReference>
<dbReference type="InterPro" id="IPR000182">
    <property type="entry name" value="GNAT_dom"/>
</dbReference>
<evidence type="ECO:0000313" key="3">
    <source>
        <dbReference type="Proteomes" id="UP000018692"/>
    </source>
</evidence>
<reference evidence="2 3" key="1">
    <citation type="submission" date="2013-07" db="EMBL/GenBank/DDBJ databases">
        <title>Isolation of Lactococcus garvieae strain TRF1 from the fecal material of a timber rattlesnake.</title>
        <authorList>
            <person name="McLaughlin R.W."/>
            <person name="Cochran P.A."/>
            <person name="Dowd S.E."/>
        </authorList>
    </citation>
    <scope>NUCLEOTIDE SEQUENCE [LARGE SCALE GENOMIC DNA]</scope>
    <source>
        <strain evidence="2 3">TRF1</strain>
    </source>
</reference>
<dbReference type="AlphaFoldDB" id="V8AR41"/>
<organism evidence="2 3">
    <name type="scientific">Lactococcus garvieae TRF1</name>
    <dbReference type="NCBI Taxonomy" id="1380772"/>
    <lineage>
        <taxon>Bacteria</taxon>
        <taxon>Bacillati</taxon>
        <taxon>Bacillota</taxon>
        <taxon>Bacilli</taxon>
        <taxon>Lactobacillales</taxon>
        <taxon>Streptococcaceae</taxon>
        <taxon>Lactococcus</taxon>
    </lineage>
</organism>
<comment type="caution">
    <text evidence="2">The sequence shown here is derived from an EMBL/GenBank/DDBJ whole genome shotgun (WGS) entry which is preliminary data.</text>
</comment>
<dbReference type="GO" id="GO:0016747">
    <property type="term" value="F:acyltransferase activity, transferring groups other than amino-acyl groups"/>
    <property type="evidence" value="ECO:0007669"/>
    <property type="project" value="InterPro"/>
</dbReference>
<keyword evidence="2" id="KW-0808">Transferase</keyword>
<evidence type="ECO:0000313" key="2">
    <source>
        <dbReference type="EMBL" id="ETD04626.1"/>
    </source>
</evidence>
<name>V8AR41_9LACT</name>
<dbReference type="InterPro" id="IPR016181">
    <property type="entry name" value="Acyl_CoA_acyltransferase"/>
</dbReference>
<dbReference type="CDD" id="cd04301">
    <property type="entry name" value="NAT_SF"/>
    <property type="match status" value="1"/>
</dbReference>
<dbReference type="EMBL" id="AVFE01000022">
    <property type="protein sequence ID" value="ETD04626.1"/>
    <property type="molecule type" value="Genomic_DNA"/>
</dbReference>
<feature type="domain" description="N-acetyltransferase" evidence="1">
    <location>
        <begin position="3"/>
        <end position="153"/>
    </location>
</feature>
<dbReference type="SUPFAM" id="SSF55729">
    <property type="entry name" value="Acyl-CoA N-acyltransferases (Nat)"/>
    <property type="match status" value="1"/>
</dbReference>
<gene>
    <name evidence="2" type="ORF">N568_0106955</name>
</gene>
<protein>
    <submittedName>
        <fullName evidence="2">GCN5 family acetyltransferase</fullName>
    </submittedName>
</protein>
<dbReference type="Proteomes" id="UP000018692">
    <property type="component" value="Unassembled WGS sequence"/>
</dbReference>
<dbReference type="Gene3D" id="3.40.630.30">
    <property type="match status" value="1"/>
</dbReference>
<proteinExistence type="predicted"/>
<evidence type="ECO:0000259" key="1">
    <source>
        <dbReference type="PROSITE" id="PS51186"/>
    </source>
</evidence>
<sequence>MKYKILQLDEKNMDDFWRLRKELFLELGEISKEKDISELKATTKQYYLSHINKDLSCWGVYQEKEILAIGSLCLFSRIPYQENLSGTEGYILNIYTSEHFRKFGFANQILDKIIEYSQQHQINRLWLSSSEQGKRIYTRKGFIKRENEMELYL</sequence>
<dbReference type="Pfam" id="PF00583">
    <property type="entry name" value="Acetyltransf_1"/>
    <property type="match status" value="1"/>
</dbReference>
<accession>V8AR41</accession>